<feature type="domain" description="C2H2-type" evidence="7">
    <location>
        <begin position="203"/>
        <end position="231"/>
    </location>
</feature>
<dbReference type="EMBL" id="WIXP02000011">
    <property type="protein sequence ID" value="KAF6202582.1"/>
    <property type="molecule type" value="Genomic_DNA"/>
</dbReference>
<evidence type="ECO:0000259" key="7">
    <source>
        <dbReference type="PROSITE" id="PS50157"/>
    </source>
</evidence>
<proteinExistence type="predicted"/>
<keyword evidence="4" id="KW-0862">Zinc</keyword>
<accession>A0A8S9X0Q0</accession>
<evidence type="ECO:0000313" key="8">
    <source>
        <dbReference type="EMBL" id="KAF6202582.1"/>
    </source>
</evidence>
<dbReference type="FunFam" id="3.30.160.60:FF:000100">
    <property type="entry name" value="Zinc finger 45-like"/>
    <property type="match status" value="1"/>
</dbReference>
<feature type="domain" description="C2H2-type" evidence="7">
    <location>
        <begin position="260"/>
        <end position="288"/>
    </location>
</feature>
<dbReference type="OrthoDB" id="654211at2759"/>
<evidence type="ECO:0000313" key="9">
    <source>
        <dbReference type="Proteomes" id="UP000466442"/>
    </source>
</evidence>
<keyword evidence="1" id="KW-0479">Metal-binding</keyword>
<evidence type="ECO:0000256" key="5">
    <source>
        <dbReference type="PROSITE-ProRule" id="PRU00042"/>
    </source>
</evidence>
<evidence type="ECO:0000256" key="3">
    <source>
        <dbReference type="ARBA" id="ARBA00022771"/>
    </source>
</evidence>
<dbReference type="Pfam" id="PF00096">
    <property type="entry name" value="zf-C2H2"/>
    <property type="match status" value="2"/>
</dbReference>
<dbReference type="GO" id="GO:0005634">
    <property type="term" value="C:nucleus"/>
    <property type="evidence" value="ECO:0007669"/>
    <property type="project" value="UniProtKB-ARBA"/>
</dbReference>
<sequence>MKASHQEFRRRDEKMMFLNQSNLLSKKSFGESWKKGNCVELGICAMELALPEGTTVHLIQKHDTANKRDGVLAQSSSKKIGHSCFHCGLVAKTKKSLGTHIEQNHVDGSQMLVKKIRMHLQEHPEDTSAGAHFLSPVSQFNSEKLSSTKNSLDTSTSVVTSSQPVSTVASNSSRHHCTTCGYIAVSAGKLKVHLRSHTGEKPYSCSYCNYACSHKSGLNAHTRKYHTHENLHCCPHCSYKALRPGHLERHIRSHTGEKPFPCKMCDSSFSCLEYLNDHVRDFHHRERLFACPHCNKKLSRPGHLQSHLRTHVKKPEINLLEKPDAILVDSPEISQDCVGDILKSFDGDVLRAGSVDETSNVKKVASTSRALDSCEGSNAAAESGIIPGEVKQFFCQLCDFKCPTPSGLVDHVETHKKAKPFACTMCPFRCKLPAQLKTHIALHTGDKPFKCPHCDARFALQGRLNQHVIIHSEEKRLKCEQCDYVCFYQADMRKHMVKHAEHKVSCPVCNKKFSSSVYMSQHLKRAHGELLMSRVMSEISAAQDAADSEMSGSKGQAPSQISSDVKMEDVSSS</sequence>
<gene>
    <name evidence="8" type="ORF">GE061_002980</name>
</gene>
<dbReference type="PANTHER" id="PTHR24379:SF121">
    <property type="entry name" value="C2H2-TYPE DOMAIN-CONTAINING PROTEIN"/>
    <property type="match status" value="1"/>
</dbReference>
<feature type="domain" description="C2H2-type" evidence="7">
    <location>
        <begin position="289"/>
        <end position="316"/>
    </location>
</feature>
<dbReference type="Pfam" id="PF12874">
    <property type="entry name" value="zf-met"/>
    <property type="match status" value="1"/>
</dbReference>
<feature type="domain" description="C2H2-type" evidence="7">
    <location>
        <begin position="421"/>
        <end position="448"/>
    </location>
</feature>
<dbReference type="InterPro" id="IPR036236">
    <property type="entry name" value="Znf_C2H2_sf"/>
</dbReference>
<dbReference type="GO" id="GO:0008270">
    <property type="term" value="F:zinc ion binding"/>
    <property type="evidence" value="ECO:0007669"/>
    <property type="project" value="UniProtKB-KW"/>
</dbReference>
<dbReference type="AlphaFoldDB" id="A0A8S9X0Q0"/>
<reference evidence="8" key="1">
    <citation type="journal article" date="2021" name="Mol. Ecol. Resour.">
        <title>Apolygus lucorum genome provides insights into omnivorousness and mesophyll feeding.</title>
        <authorList>
            <person name="Liu Y."/>
            <person name="Liu H."/>
            <person name="Wang H."/>
            <person name="Huang T."/>
            <person name="Liu B."/>
            <person name="Yang B."/>
            <person name="Yin L."/>
            <person name="Li B."/>
            <person name="Zhang Y."/>
            <person name="Zhang S."/>
            <person name="Jiang F."/>
            <person name="Zhang X."/>
            <person name="Ren Y."/>
            <person name="Wang B."/>
            <person name="Wang S."/>
            <person name="Lu Y."/>
            <person name="Wu K."/>
            <person name="Fan W."/>
            <person name="Wang G."/>
        </authorList>
    </citation>
    <scope>NUCLEOTIDE SEQUENCE</scope>
    <source>
        <strain evidence="8">12Hb</strain>
    </source>
</reference>
<feature type="region of interest" description="Disordered" evidence="6">
    <location>
        <begin position="542"/>
        <end position="573"/>
    </location>
</feature>
<feature type="domain" description="C2H2-type" evidence="7">
    <location>
        <begin position="449"/>
        <end position="476"/>
    </location>
</feature>
<organism evidence="8 9">
    <name type="scientific">Apolygus lucorum</name>
    <name type="common">Small green plant bug</name>
    <name type="synonym">Lygocoris lucorum</name>
    <dbReference type="NCBI Taxonomy" id="248454"/>
    <lineage>
        <taxon>Eukaryota</taxon>
        <taxon>Metazoa</taxon>
        <taxon>Ecdysozoa</taxon>
        <taxon>Arthropoda</taxon>
        <taxon>Hexapoda</taxon>
        <taxon>Insecta</taxon>
        <taxon>Pterygota</taxon>
        <taxon>Neoptera</taxon>
        <taxon>Paraneoptera</taxon>
        <taxon>Hemiptera</taxon>
        <taxon>Heteroptera</taxon>
        <taxon>Panheteroptera</taxon>
        <taxon>Cimicomorpha</taxon>
        <taxon>Miridae</taxon>
        <taxon>Mirini</taxon>
        <taxon>Apolygus</taxon>
    </lineage>
</organism>
<dbReference type="SMART" id="SM00355">
    <property type="entry name" value="ZnF_C2H2"/>
    <property type="match status" value="11"/>
</dbReference>
<dbReference type="InterPro" id="IPR013087">
    <property type="entry name" value="Znf_C2H2_type"/>
</dbReference>
<comment type="caution">
    <text evidence="8">The sequence shown here is derived from an EMBL/GenBank/DDBJ whole genome shotgun (WGS) entry which is preliminary data.</text>
</comment>
<feature type="domain" description="C2H2-type" evidence="7">
    <location>
        <begin position="393"/>
        <end position="420"/>
    </location>
</feature>
<name>A0A8S9X0Q0_APOLU</name>
<feature type="compositionally biased region" description="Polar residues" evidence="6">
    <location>
        <begin position="550"/>
        <end position="563"/>
    </location>
</feature>
<dbReference type="Gene3D" id="3.30.160.60">
    <property type="entry name" value="Classic Zinc Finger"/>
    <property type="match status" value="8"/>
</dbReference>
<feature type="domain" description="C2H2-type" evidence="7">
    <location>
        <begin position="504"/>
        <end position="527"/>
    </location>
</feature>
<evidence type="ECO:0000256" key="4">
    <source>
        <dbReference type="ARBA" id="ARBA00022833"/>
    </source>
</evidence>
<keyword evidence="2" id="KW-0677">Repeat</keyword>
<protein>
    <recommendedName>
        <fullName evidence="7">C2H2-type domain-containing protein</fullName>
    </recommendedName>
</protein>
<dbReference type="SUPFAM" id="SSF57667">
    <property type="entry name" value="beta-beta-alpha zinc fingers"/>
    <property type="match status" value="6"/>
</dbReference>
<feature type="domain" description="C2H2-type" evidence="7">
    <location>
        <begin position="232"/>
        <end position="259"/>
    </location>
</feature>
<dbReference type="PROSITE" id="PS50157">
    <property type="entry name" value="ZINC_FINGER_C2H2_2"/>
    <property type="match status" value="9"/>
</dbReference>
<dbReference type="FunFam" id="3.30.160.60:FF:000630">
    <property type="entry name" value="Zinc finger protein 180"/>
    <property type="match status" value="1"/>
</dbReference>
<dbReference type="PROSITE" id="PS00028">
    <property type="entry name" value="ZINC_FINGER_C2H2_1"/>
    <property type="match status" value="8"/>
</dbReference>
<keyword evidence="9" id="KW-1185">Reference proteome</keyword>
<dbReference type="Proteomes" id="UP000466442">
    <property type="component" value="Unassembled WGS sequence"/>
</dbReference>
<feature type="domain" description="C2H2-type" evidence="7">
    <location>
        <begin position="175"/>
        <end position="202"/>
    </location>
</feature>
<evidence type="ECO:0000256" key="6">
    <source>
        <dbReference type="SAM" id="MobiDB-lite"/>
    </source>
</evidence>
<dbReference type="FunFam" id="3.30.160.60:FF:000446">
    <property type="entry name" value="Zinc finger protein"/>
    <property type="match status" value="1"/>
</dbReference>
<evidence type="ECO:0000256" key="2">
    <source>
        <dbReference type="ARBA" id="ARBA00022737"/>
    </source>
</evidence>
<keyword evidence="3 5" id="KW-0863">Zinc-finger</keyword>
<dbReference type="PANTHER" id="PTHR24379">
    <property type="entry name" value="KRAB AND ZINC FINGER DOMAIN-CONTAINING"/>
    <property type="match status" value="1"/>
</dbReference>
<evidence type="ECO:0000256" key="1">
    <source>
        <dbReference type="ARBA" id="ARBA00022723"/>
    </source>
</evidence>